<dbReference type="AlphaFoldDB" id="A0A9X0WP81"/>
<reference evidence="5 6" key="2">
    <citation type="submission" date="2021-03" db="EMBL/GenBank/DDBJ databases">
        <title>Human Oral Microbial Genomes.</title>
        <authorList>
            <person name="Johnston C.D."/>
            <person name="Chen T."/>
            <person name="Dewhirst F.E."/>
        </authorList>
    </citation>
    <scope>NUCLEOTIDE SEQUENCE [LARGE SCALE GENOMIC DNA]</scope>
    <source>
        <strain evidence="5 6">CCUG 66490</strain>
    </source>
</reference>
<dbReference type="InterPro" id="IPR001173">
    <property type="entry name" value="Glyco_trans_2-like"/>
</dbReference>
<evidence type="ECO:0000313" key="6">
    <source>
        <dbReference type="Proteomes" id="UP000676511"/>
    </source>
</evidence>
<dbReference type="EMBL" id="MRXX01000005">
    <property type="protein sequence ID" value="MBK4779438.1"/>
    <property type="molecule type" value="Genomic_DNA"/>
</dbReference>
<evidence type="ECO:0000259" key="3">
    <source>
        <dbReference type="Pfam" id="PF00535"/>
    </source>
</evidence>
<dbReference type="RefSeq" id="WP_200772486.1">
    <property type="nucleotide sequence ID" value="NZ_CP072329.1"/>
</dbReference>
<dbReference type="Gene3D" id="3.90.550.10">
    <property type="entry name" value="Spore Coat Polysaccharide Biosynthesis Protein SpsA, Chain A"/>
    <property type="match status" value="1"/>
</dbReference>
<dbReference type="EMBL" id="CP072329">
    <property type="protein sequence ID" value="QUB38563.1"/>
    <property type="molecule type" value="Genomic_DNA"/>
</dbReference>
<evidence type="ECO:0000313" key="7">
    <source>
        <dbReference type="Proteomes" id="UP001138780"/>
    </source>
</evidence>
<gene>
    <name evidence="4" type="ORF">BTU61_04395</name>
    <name evidence="5" type="ORF">J4854_08435</name>
</gene>
<feature type="domain" description="Glycosyltransferase 2-like" evidence="3">
    <location>
        <begin position="8"/>
        <end position="178"/>
    </location>
</feature>
<dbReference type="GO" id="GO:0016757">
    <property type="term" value="F:glycosyltransferase activity"/>
    <property type="evidence" value="ECO:0007669"/>
    <property type="project" value="UniProtKB-KW"/>
</dbReference>
<dbReference type="Proteomes" id="UP001138780">
    <property type="component" value="Unassembled WGS sequence"/>
</dbReference>
<dbReference type="SUPFAM" id="SSF53448">
    <property type="entry name" value="Nucleotide-diphospho-sugar transferases"/>
    <property type="match status" value="1"/>
</dbReference>
<accession>A0A9X0WP81</accession>
<protein>
    <submittedName>
        <fullName evidence="4">Glycosyl transferase</fullName>
    </submittedName>
    <submittedName>
        <fullName evidence="5">Glycosyltransferase family 2 protein</fullName>
    </submittedName>
</protein>
<proteinExistence type="predicted"/>
<dbReference type="Pfam" id="PF00535">
    <property type="entry name" value="Glycos_transf_2"/>
    <property type="match status" value="1"/>
</dbReference>
<dbReference type="PANTHER" id="PTHR22916">
    <property type="entry name" value="GLYCOSYLTRANSFERASE"/>
    <property type="match status" value="1"/>
</dbReference>
<organism evidence="4 7">
    <name type="scientific">Streptococcus lactarius</name>
    <dbReference type="NCBI Taxonomy" id="684066"/>
    <lineage>
        <taxon>Bacteria</taxon>
        <taxon>Bacillati</taxon>
        <taxon>Bacillota</taxon>
        <taxon>Bacilli</taxon>
        <taxon>Lactobacillales</taxon>
        <taxon>Streptococcaceae</taxon>
        <taxon>Streptococcus</taxon>
    </lineage>
</organism>
<evidence type="ECO:0000313" key="4">
    <source>
        <dbReference type="EMBL" id="MBK4779438.1"/>
    </source>
</evidence>
<dbReference type="PANTHER" id="PTHR22916:SF51">
    <property type="entry name" value="GLYCOSYLTRANSFERASE EPSH-RELATED"/>
    <property type="match status" value="1"/>
</dbReference>
<keyword evidence="2 4" id="KW-0808">Transferase</keyword>
<sequence length="296" mass="34833">MQANEVVSIIIPIYKVEAYLRQCLETVTHQTYPHLEIILVNDGSPDHSEEICKEFFKRDTRIRYVRQENGGLSAARNTGIELATGDYITFIDPDDWVTEDYVEVLYQKLKDYHADVSTANYNLYDDSSSKYLIKVTEADYSETLYEGRAIMDQDAIQETRDMAWACAMMKLYKRSLFEGLRFPVGKNVEDNFLMYKLLLKADRVVHTEKCIYWYRVGRKDTLSQVWTEKRVIDEMEAKQEKLALLGMLGYDLTWHRYIYKTRLKRALEKLEEAGLQETETYARVRMNLSLIENIKE</sequence>
<dbReference type="Proteomes" id="UP000676511">
    <property type="component" value="Chromosome"/>
</dbReference>
<evidence type="ECO:0000256" key="1">
    <source>
        <dbReference type="ARBA" id="ARBA00022676"/>
    </source>
</evidence>
<dbReference type="InterPro" id="IPR029044">
    <property type="entry name" value="Nucleotide-diphossugar_trans"/>
</dbReference>
<name>A0A9X0WP81_9STRE</name>
<keyword evidence="1" id="KW-0328">Glycosyltransferase</keyword>
<evidence type="ECO:0000313" key="5">
    <source>
        <dbReference type="EMBL" id="QUB38563.1"/>
    </source>
</evidence>
<keyword evidence="6" id="KW-1185">Reference proteome</keyword>
<reference evidence="4" key="1">
    <citation type="submission" date="2016-12" db="EMBL/GenBank/DDBJ databases">
        <title>Draft genome of Streptococcus lactarius CCUG 66490T type strain.</title>
        <authorList>
            <person name="Salva-Serra F."/>
            <person name="Engstrom-Jakobsson H."/>
            <person name="Thorell K."/>
            <person name="Gomila M."/>
            <person name="Gonzales-Siles L."/>
            <person name="Busquets A."/>
            <person name="Jaen-Luchoro D."/>
            <person name="Karlsson R."/>
            <person name="Kristiansson E."/>
            <person name="Moore E."/>
        </authorList>
    </citation>
    <scope>NUCLEOTIDE SEQUENCE</scope>
    <source>
        <strain evidence="4">CCUG 66490</strain>
    </source>
</reference>
<dbReference type="CDD" id="cd00761">
    <property type="entry name" value="Glyco_tranf_GTA_type"/>
    <property type="match status" value="1"/>
</dbReference>
<evidence type="ECO:0000256" key="2">
    <source>
        <dbReference type="ARBA" id="ARBA00022679"/>
    </source>
</evidence>